<sequence>MLEGDNIRNGMELRRLANGLVSHEGAEGGPPPIIKPQPSMSRNCISKLDSECLNFQITPHTKLNRAIKANASEVEALLRRHRRQEGARHERSTPTSGDLLGLLMESQRRGNETGGKPPDQIHGPWSGVLSPAWFRFRRTPPACCTVDHGRSEHATRVAGPRPGRRSSVSRQNQRTWTGNKPAEARDHELYEVLRLYPGEQLDRQTKQGTEPSWGVNAPS</sequence>
<evidence type="ECO:0000256" key="1">
    <source>
        <dbReference type="SAM" id="MobiDB-lite"/>
    </source>
</evidence>
<reference evidence="2" key="1">
    <citation type="journal article" date="2018" name="DNA Res.">
        <title>Multiple hybrid de novo genome assembly of finger millet, an orphan allotetraploid crop.</title>
        <authorList>
            <person name="Hatakeyama M."/>
            <person name="Aluri S."/>
            <person name="Balachadran M.T."/>
            <person name="Sivarajan S.R."/>
            <person name="Patrignani A."/>
            <person name="Gruter S."/>
            <person name="Poveda L."/>
            <person name="Shimizu-Inatsugi R."/>
            <person name="Baeten J."/>
            <person name="Francoijs K.J."/>
            <person name="Nataraja K.N."/>
            <person name="Reddy Y.A.N."/>
            <person name="Phadnis S."/>
            <person name="Ravikumar R.L."/>
            <person name="Schlapbach R."/>
            <person name="Sreeman S.M."/>
            <person name="Shimizu K.K."/>
        </authorList>
    </citation>
    <scope>NUCLEOTIDE SEQUENCE</scope>
</reference>
<dbReference type="Proteomes" id="UP001054889">
    <property type="component" value="Unassembled WGS sequence"/>
</dbReference>
<proteinExistence type="predicted"/>
<gene>
    <name evidence="2" type="primary">gb05458</name>
    <name evidence="2" type="ORF">PR202_gb05458</name>
</gene>
<organism evidence="2 3">
    <name type="scientific">Eleusine coracana subsp. coracana</name>
    <dbReference type="NCBI Taxonomy" id="191504"/>
    <lineage>
        <taxon>Eukaryota</taxon>
        <taxon>Viridiplantae</taxon>
        <taxon>Streptophyta</taxon>
        <taxon>Embryophyta</taxon>
        <taxon>Tracheophyta</taxon>
        <taxon>Spermatophyta</taxon>
        <taxon>Magnoliopsida</taxon>
        <taxon>Liliopsida</taxon>
        <taxon>Poales</taxon>
        <taxon>Poaceae</taxon>
        <taxon>PACMAD clade</taxon>
        <taxon>Chloridoideae</taxon>
        <taxon>Cynodonteae</taxon>
        <taxon>Eleusininae</taxon>
        <taxon>Eleusine</taxon>
    </lineage>
</organism>
<name>A0AAV5E7Y2_ELECO</name>
<feature type="compositionally biased region" description="Low complexity" evidence="1">
    <location>
        <begin position="159"/>
        <end position="170"/>
    </location>
</feature>
<comment type="caution">
    <text evidence="2">The sequence shown here is derived from an EMBL/GenBank/DDBJ whole genome shotgun (WGS) entry which is preliminary data.</text>
</comment>
<accession>A0AAV5E7Y2</accession>
<reference evidence="2" key="2">
    <citation type="submission" date="2021-12" db="EMBL/GenBank/DDBJ databases">
        <title>Resequencing data analysis of finger millet.</title>
        <authorList>
            <person name="Hatakeyama M."/>
            <person name="Aluri S."/>
            <person name="Balachadran M.T."/>
            <person name="Sivarajan S.R."/>
            <person name="Poveda L."/>
            <person name="Shimizu-Inatsugi R."/>
            <person name="Schlapbach R."/>
            <person name="Sreeman S.M."/>
            <person name="Shimizu K.K."/>
        </authorList>
    </citation>
    <scope>NUCLEOTIDE SEQUENCE</scope>
</reference>
<dbReference type="AlphaFoldDB" id="A0AAV5E7Y2"/>
<evidence type="ECO:0000313" key="2">
    <source>
        <dbReference type="EMBL" id="GJN18310.1"/>
    </source>
</evidence>
<feature type="region of interest" description="Disordered" evidence="1">
    <location>
        <begin position="199"/>
        <end position="219"/>
    </location>
</feature>
<keyword evidence="3" id="KW-1185">Reference proteome</keyword>
<protein>
    <submittedName>
        <fullName evidence="2">Uncharacterized protein</fullName>
    </submittedName>
</protein>
<dbReference type="EMBL" id="BQKI01000073">
    <property type="protein sequence ID" value="GJN18310.1"/>
    <property type="molecule type" value="Genomic_DNA"/>
</dbReference>
<evidence type="ECO:0000313" key="3">
    <source>
        <dbReference type="Proteomes" id="UP001054889"/>
    </source>
</evidence>
<feature type="region of interest" description="Disordered" evidence="1">
    <location>
        <begin position="147"/>
        <end position="184"/>
    </location>
</feature>